<dbReference type="PANTHER" id="PTHR13374:SF3">
    <property type="entry name" value="DET1 HOMOLOG"/>
    <property type="match status" value="1"/>
</dbReference>
<dbReference type="Proteomes" id="UP001166093">
    <property type="component" value="Unassembled WGS sequence"/>
</dbReference>
<accession>A0ABS2XWM0</accession>
<feature type="non-terminal residue" evidence="1">
    <location>
        <position position="754"/>
    </location>
</feature>
<gene>
    <name evidence="1" type="primary">Det1_1</name>
    <name evidence="1" type="ORF">GTO93_0013766</name>
</gene>
<protein>
    <submittedName>
        <fullName evidence="1">DET1 protein</fullName>
    </submittedName>
</protein>
<dbReference type="InterPro" id="IPR019138">
    <property type="entry name" value="De-etiolated_protein_1_Det1"/>
</dbReference>
<proteinExistence type="predicted"/>
<name>A0ABS2XWM0_POLSP</name>
<sequence length="754" mass="86865">MSSSLQLSNGSDLTPHNLYTYDNYTHDHSLPDTTAETIAWAPVIARVSLFKAQIIPQVACQFHGHHDVTTKRKRRNLAFITKVPRGGGGLWQQIANVKTRSRERIPKWLDLIMVLPFQNRDDCMVRKGQGLCYLFENIRRVQSSQWQMSVSVLHLLGGGLCLSWLLERPFSSSPYPRSLSPLGIRETGLWTPNGAQTSPTASKMEDECPTLKPRRIQNQNVVHRLERRRVCSGRAGAHWYRVRCFHQNLFSNFTVVNVEKPPCFLRKFSPDGQCFIAFSADQTSLEIYEYQGCQAAEDLLWGQEGETLANGNDQRSLDIRGRLFERFFSLMHVTNVASNGEHLNRECSLFTDDCRYVLVGSAAYLPEEPHPHFFEVYRNNESVTPNPRSPLEDYSLHIIDLHTGRLCDTRAFKCDKIILSHNQGLYLYRNILAVLSVQQQTIHIFQVTPEGTFLDVRTIGRFCYEDDLLTLSAVYPEAQAEGQPGFSRLYKEKTINSLKHRLMVYLWRRAEQDGSATAKRRFFQYFDQLRQLRMWKMQLLDEHHLFIKYTSEDVVTLRVTDPSQPSFFVVYNMVSTEVMAVFENTSDELLELFENFCDLFRNATLHSDAVQFPCSASSNNFARQVQRRFKDTIVNAKYGGHTEAVRRLLGQLPISAQSYSSSPYLDLSLFSYDDKWVSVMERPKTCGDHPIRFYARDSGLLKFKIQAGLLGRPINHAVRRLVAFTFHPFEPFAISVQRTNAEYVVNFHMRHVCV</sequence>
<dbReference type="EMBL" id="JAAWVQ010080426">
    <property type="protein sequence ID" value="MBN3278538.1"/>
    <property type="molecule type" value="Genomic_DNA"/>
</dbReference>
<evidence type="ECO:0000313" key="1">
    <source>
        <dbReference type="EMBL" id="MBN3278538.1"/>
    </source>
</evidence>
<comment type="caution">
    <text evidence="1">The sequence shown here is derived from an EMBL/GenBank/DDBJ whole genome shotgun (WGS) entry which is preliminary data.</text>
</comment>
<dbReference type="Pfam" id="PF09737">
    <property type="entry name" value="Det1"/>
    <property type="match status" value="1"/>
</dbReference>
<organism evidence="1 2">
    <name type="scientific">Polyodon spathula</name>
    <name type="common">North American paddlefish</name>
    <name type="synonym">Squalus spathula</name>
    <dbReference type="NCBI Taxonomy" id="7913"/>
    <lineage>
        <taxon>Eukaryota</taxon>
        <taxon>Metazoa</taxon>
        <taxon>Chordata</taxon>
        <taxon>Craniata</taxon>
        <taxon>Vertebrata</taxon>
        <taxon>Euteleostomi</taxon>
        <taxon>Actinopterygii</taxon>
        <taxon>Chondrostei</taxon>
        <taxon>Acipenseriformes</taxon>
        <taxon>Polyodontidae</taxon>
        <taxon>Polyodon</taxon>
    </lineage>
</organism>
<feature type="non-terminal residue" evidence="1">
    <location>
        <position position="1"/>
    </location>
</feature>
<keyword evidence="2" id="KW-1185">Reference proteome</keyword>
<evidence type="ECO:0000313" key="2">
    <source>
        <dbReference type="Proteomes" id="UP001166093"/>
    </source>
</evidence>
<reference evidence="1" key="1">
    <citation type="journal article" date="2021" name="Cell">
        <title>Tracing the genetic footprints of vertebrate landing in non-teleost ray-finned fishes.</title>
        <authorList>
            <person name="Bi X."/>
            <person name="Wang K."/>
            <person name="Yang L."/>
            <person name="Pan H."/>
            <person name="Jiang H."/>
            <person name="Wei Q."/>
            <person name="Fang M."/>
            <person name="Yu H."/>
            <person name="Zhu C."/>
            <person name="Cai Y."/>
            <person name="He Y."/>
            <person name="Gan X."/>
            <person name="Zeng H."/>
            <person name="Yu D."/>
            <person name="Zhu Y."/>
            <person name="Jiang H."/>
            <person name="Qiu Q."/>
            <person name="Yang H."/>
            <person name="Zhang Y.E."/>
            <person name="Wang W."/>
            <person name="Zhu M."/>
            <person name="He S."/>
            <person name="Zhang G."/>
        </authorList>
    </citation>
    <scope>NUCLEOTIDE SEQUENCE</scope>
    <source>
        <strain evidence="1">Pddl_001</strain>
    </source>
</reference>
<dbReference type="PANTHER" id="PTHR13374">
    <property type="entry name" value="DET1 HOMOLOG DE-ETIOLATED-1 HOMOLOG"/>
    <property type="match status" value="1"/>
</dbReference>